<gene>
    <name evidence="1" type="ORF">ALC56_14098</name>
</gene>
<dbReference type="Proteomes" id="UP000078541">
    <property type="component" value="Unassembled WGS sequence"/>
</dbReference>
<name>A0A195ETM1_9HYME</name>
<evidence type="ECO:0000313" key="2">
    <source>
        <dbReference type="Proteomes" id="UP000078541"/>
    </source>
</evidence>
<protein>
    <submittedName>
        <fullName evidence="1">Uncharacterized protein</fullName>
    </submittedName>
</protein>
<sequence>MPQDISEETILNEFSSAVKIVSVRRLFRKVRKDGKDELIPTQSVLAKFQDQNLPRALTFMHWQSKHVKLENCHRHILPSKCCNCGQDHFPSSNKCLRQRQVY</sequence>
<accession>A0A195ETM1</accession>
<organism evidence="1 2">
    <name type="scientific">Trachymyrmex septentrionalis</name>
    <dbReference type="NCBI Taxonomy" id="34720"/>
    <lineage>
        <taxon>Eukaryota</taxon>
        <taxon>Metazoa</taxon>
        <taxon>Ecdysozoa</taxon>
        <taxon>Arthropoda</taxon>
        <taxon>Hexapoda</taxon>
        <taxon>Insecta</taxon>
        <taxon>Pterygota</taxon>
        <taxon>Neoptera</taxon>
        <taxon>Endopterygota</taxon>
        <taxon>Hymenoptera</taxon>
        <taxon>Apocrita</taxon>
        <taxon>Aculeata</taxon>
        <taxon>Formicoidea</taxon>
        <taxon>Formicidae</taxon>
        <taxon>Myrmicinae</taxon>
        <taxon>Trachymyrmex</taxon>
    </lineage>
</organism>
<dbReference type="AlphaFoldDB" id="A0A195ETM1"/>
<proteinExistence type="predicted"/>
<dbReference type="STRING" id="34720.A0A195ETM1"/>
<reference evidence="1 2" key="1">
    <citation type="submission" date="2016-03" db="EMBL/GenBank/DDBJ databases">
        <title>Trachymyrmex septentrionalis WGS genome.</title>
        <authorList>
            <person name="Nygaard S."/>
            <person name="Hu H."/>
            <person name="Boomsma J."/>
            <person name="Zhang G."/>
        </authorList>
    </citation>
    <scope>NUCLEOTIDE SEQUENCE [LARGE SCALE GENOMIC DNA]</scope>
    <source>
        <strain evidence="1">Tsep2-gDNA-1</strain>
        <tissue evidence="1">Whole body</tissue>
    </source>
</reference>
<dbReference type="EMBL" id="KQ981975">
    <property type="protein sequence ID" value="KYN31600.1"/>
    <property type="molecule type" value="Genomic_DNA"/>
</dbReference>
<keyword evidence="2" id="KW-1185">Reference proteome</keyword>
<evidence type="ECO:0000313" key="1">
    <source>
        <dbReference type="EMBL" id="KYN31600.1"/>
    </source>
</evidence>